<dbReference type="AlphaFoldDB" id="A0A167IQB2"/>
<protein>
    <submittedName>
        <fullName evidence="1">Cell wall anchor protein</fullName>
    </submittedName>
</protein>
<reference evidence="1 2" key="1">
    <citation type="submission" date="2016-02" db="EMBL/GenBank/DDBJ databases">
        <title>Ulvibacter sp. LPB0005, isolated from Thais luteostoma.</title>
        <authorList>
            <person name="Shin S.-K."/>
            <person name="Yi H."/>
        </authorList>
    </citation>
    <scope>NUCLEOTIDE SEQUENCE [LARGE SCALE GENOMIC DNA]</scope>
    <source>
        <strain evidence="1 2">LPB0005</strain>
    </source>
</reference>
<accession>A0A167IQB2</accession>
<evidence type="ECO:0000313" key="1">
    <source>
        <dbReference type="EMBL" id="OAB79906.1"/>
    </source>
</evidence>
<organism evidence="1 2">
    <name type="scientific">Cochleicola gelatinilyticus</name>
    <dbReference type="NCBI Taxonomy" id="1763537"/>
    <lineage>
        <taxon>Bacteria</taxon>
        <taxon>Pseudomonadati</taxon>
        <taxon>Bacteroidota</taxon>
        <taxon>Flavobacteriia</taxon>
        <taxon>Flavobacteriales</taxon>
        <taxon>Flavobacteriaceae</taxon>
        <taxon>Cochleicola</taxon>
    </lineage>
</organism>
<proteinExistence type="predicted"/>
<name>A0A167IQB2_9FLAO</name>
<dbReference type="Proteomes" id="UP000077013">
    <property type="component" value="Unassembled WGS sequence"/>
</dbReference>
<gene>
    <name evidence="1" type="ORF">ULVI_03975</name>
</gene>
<evidence type="ECO:0000313" key="2">
    <source>
        <dbReference type="Proteomes" id="UP000077013"/>
    </source>
</evidence>
<dbReference type="OrthoDB" id="581140at2"/>
<sequence>MRYFAYILYIFLIPFTMGAQVGIGTTNPHPSSIIDMTSTEGGLLTPRMNTLDRVGISSPAKGLLVFDTDLDQFYYFDGTVWTPIGANDKRNNYKLVKDISDLADELVAGGGSRYLMNANYLYEINGIITFDFPIEMNSSYIEGVDVSEDVLYNNSGSTLFIGTTGGSMRNLTINANGNQIFNITGSGASNIICNSMIYLGASSIGSISGMNVVYFNVSQYVGNTTGLSMSNISTAFMQNVFWTASNTGTFLTLTGSITNFQAANGRIVVDSGETGVNVSGNPTIVNSAAISAISFIGAGDRVNGYTSGSYTGFNFTNAWNVRCQGIPEETDNEAAGNFYNTNTLSTGFTQSITNGTAQEIQGNGTFAADKLFRFNATGGNRLTYTGVDARNFQVSASVSLRVTNADTNFYAVVLAKNGVLVTESNAVVYIANDAQIQNVSINSVVSLVSGDFIELYVQRLTGSGTDTLVVFSENLSIK</sequence>
<dbReference type="EMBL" id="LRXL01000026">
    <property type="protein sequence ID" value="OAB79906.1"/>
    <property type="molecule type" value="Genomic_DNA"/>
</dbReference>
<dbReference type="STRING" id="1763537.ULVI_03975"/>
<comment type="caution">
    <text evidence="1">The sequence shown here is derived from an EMBL/GenBank/DDBJ whole genome shotgun (WGS) entry which is preliminary data.</text>
</comment>
<keyword evidence="2" id="KW-1185">Reference proteome</keyword>